<dbReference type="InterPro" id="IPR011658">
    <property type="entry name" value="PA14_dom"/>
</dbReference>
<sequence length="978" mass="109676">MIPTLARRLFLAALMTAPLAACAGQGLMDSASAGAIQQAAFERTASGIVVTPAEGAARRVRLEVYGPETIRVTATENADLDLPASLMVTAEPSTTTPFQVETRGDTVVLKTAEATAEVSRETGAVRFLDENGQEVLKERPGSRELSPVTVEDQKGDHRFLATRQVWESPDDEAFYGLGQHQQGVMNYKGHDVLLAQHNIDVGIPLVVSSRNYGVLWDNNSITRFGDPRPYGMIADQFIVRDATGRFGGLTASYYQNDQLKVQRQETEVNYEFIREWSRWPEGFKSQPGQPVQTGDMGKPGQAGVRVVWEGTLETATAGLHKFRLYSSGYAKVWIDGRMVEDNWRQNWNPFDHDFQVQMAANTRVPIKIEWIPEDGYISLRHQDPLPAADHGALSLASEVGTAIDYYYIGGDDLDGVISNYRGLTGKSVMLPRWAYGFWQSRQRYNTQDEVTGVVRRYRELGLPIDNIVQDWFYWPENAWGSHQFDPARFPNPTQMVKDVHDMNANIIISVWPKFYPTTDHYKQLDAIGGMYTRNVDVGARDWVGPGYANSFYDPYLPAARDLYWKQMSDSFKGMNFDGWWLDSVEPDMHSNLDIPERTLRMGPTAIGPGTYVFNSYPLVNAENVYNNFRREKGDERTYILTRSAWGGLQRTGSTLWSGDVVARWDNLKDQISAGVNTGLSGLANWTHDIGGFAVEARYSNPAGMKPEDKAEWDELNLRWFQFGAWSPVFRSHGEFPLREVYNLAQPGTPLYDAYAAQLRTRYRLMPYIYSLAGDVYQRDATIMRGLVMDFPSDLKARDINDQYLFGHALLVAPVTEYKARSRSVYFPQGADWYDMLTGQKYSGGRSATVQAPEDKIPVFVRAGSILPTGPAIQYTAEKLDGPLTLIVYTGANGSFSLYEDQGTTYAYERGEFSNIRMTWNDATGVLTIGARTGSYPTMPANRTINVRFVSGPGADVGNFDAQPARTIQYSGQPVEVRR</sequence>
<dbReference type="PROSITE" id="PS51820">
    <property type="entry name" value="PA14"/>
    <property type="match status" value="1"/>
</dbReference>
<dbReference type="InterPro" id="IPR006311">
    <property type="entry name" value="TAT_signal"/>
</dbReference>
<dbReference type="GO" id="GO:0061634">
    <property type="term" value="F:alpha-D-xyloside xylohydrolase"/>
    <property type="evidence" value="ECO:0007669"/>
    <property type="project" value="UniProtKB-EC"/>
</dbReference>
<dbReference type="Pfam" id="PF17137">
    <property type="entry name" value="DUF5110"/>
    <property type="match status" value="1"/>
</dbReference>
<dbReference type="Pfam" id="PF21365">
    <property type="entry name" value="Glyco_hydro_31_3rd"/>
    <property type="match status" value="1"/>
</dbReference>
<accession>A0A2X1BB91</accession>
<dbReference type="InterPro" id="IPR033403">
    <property type="entry name" value="DUF5110"/>
</dbReference>
<dbReference type="PANTHER" id="PTHR43863">
    <property type="entry name" value="HYDROLASE, PUTATIVE (AFU_ORTHOLOGUE AFUA_1G03140)-RELATED"/>
    <property type="match status" value="1"/>
</dbReference>
<reference evidence="5 6" key="1">
    <citation type="submission" date="2018-06" db="EMBL/GenBank/DDBJ databases">
        <authorList>
            <consortium name="Pathogen Informatics"/>
            <person name="Doyle S."/>
        </authorList>
    </citation>
    <scope>NUCLEOTIDE SEQUENCE [LARGE SCALE GENOMIC DNA]</scope>
    <source>
        <strain evidence="5 6">NCTC11166</strain>
    </source>
</reference>
<dbReference type="InterPro" id="IPR000322">
    <property type="entry name" value="Glyco_hydro_31_TIM"/>
</dbReference>
<dbReference type="PANTHER" id="PTHR43863:SF2">
    <property type="entry name" value="MALTASE-GLUCOAMYLASE"/>
    <property type="match status" value="1"/>
</dbReference>
<gene>
    <name evidence="5" type="primary">yicI</name>
    <name evidence="5" type="ORF">NCTC11166_01417</name>
</gene>
<dbReference type="SUPFAM" id="SSF51011">
    <property type="entry name" value="Glycosyl hydrolase domain"/>
    <property type="match status" value="1"/>
</dbReference>
<comment type="similarity">
    <text evidence="1 2">Belongs to the glycosyl hydrolase 31 family.</text>
</comment>
<dbReference type="Proteomes" id="UP000251186">
    <property type="component" value="Unassembled WGS sequence"/>
</dbReference>
<dbReference type="Pfam" id="PF01055">
    <property type="entry name" value="Glyco_hydro_31_2nd"/>
    <property type="match status" value="1"/>
</dbReference>
<dbReference type="EC" id="3.2.1.177" evidence="5"/>
<dbReference type="InterPro" id="IPR017853">
    <property type="entry name" value="GH"/>
</dbReference>
<feature type="domain" description="PA14" evidence="4">
    <location>
        <begin position="244"/>
        <end position="397"/>
    </location>
</feature>
<dbReference type="InterPro" id="IPR037524">
    <property type="entry name" value="PA14/GLEYA"/>
</dbReference>
<keyword evidence="2 5" id="KW-0378">Hydrolase</keyword>
<evidence type="ECO:0000313" key="6">
    <source>
        <dbReference type="Proteomes" id="UP000251186"/>
    </source>
</evidence>
<dbReference type="InterPro" id="IPR025887">
    <property type="entry name" value="Glyco_hydro_31_N_dom"/>
</dbReference>
<dbReference type="InterPro" id="IPR011013">
    <property type="entry name" value="Gal_mutarotase_sf_dom"/>
</dbReference>
<dbReference type="Gene3D" id="2.60.40.1180">
    <property type="entry name" value="Golgi alpha-mannosidase II"/>
    <property type="match status" value="2"/>
</dbReference>
<dbReference type="PROSITE" id="PS51318">
    <property type="entry name" value="TAT"/>
    <property type="match status" value="1"/>
</dbReference>
<evidence type="ECO:0000259" key="4">
    <source>
        <dbReference type="PROSITE" id="PS51820"/>
    </source>
</evidence>
<dbReference type="SUPFAM" id="SSF51445">
    <property type="entry name" value="(Trans)glycosidases"/>
    <property type="match status" value="1"/>
</dbReference>
<dbReference type="Gene3D" id="2.60.40.1760">
    <property type="entry name" value="glycosyl hydrolase (family 31)"/>
    <property type="match status" value="1"/>
</dbReference>
<dbReference type="CDD" id="cd06591">
    <property type="entry name" value="GH31_xylosidase_XylS"/>
    <property type="match status" value="1"/>
</dbReference>
<keyword evidence="2 5" id="KW-0326">Glycosidase</keyword>
<dbReference type="SUPFAM" id="SSF74650">
    <property type="entry name" value="Galactose mutarotase-like"/>
    <property type="match status" value="1"/>
</dbReference>
<dbReference type="SUPFAM" id="SSF56988">
    <property type="entry name" value="Anthrax protective antigen"/>
    <property type="match status" value="1"/>
</dbReference>
<feature type="signal peptide" evidence="3">
    <location>
        <begin position="1"/>
        <end position="23"/>
    </location>
</feature>
<evidence type="ECO:0000256" key="2">
    <source>
        <dbReference type="RuleBase" id="RU361185"/>
    </source>
</evidence>
<dbReference type="RefSeq" id="WP_112862272.1">
    <property type="nucleotide sequence ID" value="NZ_UAQP01000005.1"/>
</dbReference>
<dbReference type="InterPro" id="IPR051816">
    <property type="entry name" value="Glycosyl_Hydrolase_31"/>
</dbReference>
<feature type="chain" id="PRO_5015937051" evidence="3">
    <location>
        <begin position="24"/>
        <end position="978"/>
    </location>
</feature>
<evidence type="ECO:0000256" key="1">
    <source>
        <dbReference type="ARBA" id="ARBA00007806"/>
    </source>
</evidence>
<protein>
    <submittedName>
        <fullName evidence="5">Alpha-xylosidase</fullName>
        <ecNumber evidence="5">3.2.1.177</ecNumber>
    </submittedName>
</protein>
<dbReference type="Gene3D" id="3.20.20.80">
    <property type="entry name" value="Glycosidases"/>
    <property type="match status" value="1"/>
</dbReference>
<keyword evidence="3" id="KW-0732">Signal</keyword>
<dbReference type="EMBL" id="UAQP01000005">
    <property type="protein sequence ID" value="SPU53309.1"/>
    <property type="molecule type" value="Genomic_DNA"/>
</dbReference>
<dbReference type="AlphaFoldDB" id="A0A2X1BB91"/>
<name>A0A2X1BB91_BREVE</name>
<dbReference type="InterPro" id="IPR013780">
    <property type="entry name" value="Glyco_hydro_b"/>
</dbReference>
<dbReference type="CDD" id="cd14752">
    <property type="entry name" value="GH31_N"/>
    <property type="match status" value="1"/>
</dbReference>
<dbReference type="Pfam" id="PF07691">
    <property type="entry name" value="PA14"/>
    <property type="match status" value="1"/>
</dbReference>
<evidence type="ECO:0000313" key="5">
    <source>
        <dbReference type="EMBL" id="SPU53309.1"/>
    </source>
</evidence>
<dbReference type="Gene3D" id="2.60.120.380">
    <property type="match status" value="1"/>
</dbReference>
<proteinExistence type="inferred from homology"/>
<dbReference type="SMART" id="SM00758">
    <property type="entry name" value="PA14"/>
    <property type="match status" value="1"/>
</dbReference>
<dbReference type="GO" id="GO:0005975">
    <property type="term" value="P:carbohydrate metabolic process"/>
    <property type="evidence" value="ECO:0007669"/>
    <property type="project" value="InterPro"/>
</dbReference>
<dbReference type="GO" id="GO:0030246">
    <property type="term" value="F:carbohydrate binding"/>
    <property type="evidence" value="ECO:0007669"/>
    <property type="project" value="InterPro"/>
</dbReference>
<dbReference type="InterPro" id="IPR048395">
    <property type="entry name" value="Glyco_hydro_31_C"/>
</dbReference>
<dbReference type="Pfam" id="PF13802">
    <property type="entry name" value="Gal_mutarotas_2"/>
    <property type="match status" value="1"/>
</dbReference>
<organism evidence="5 6">
    <name type="scientific">Brevundimonas vesicularis</name>
    <name type="common">Pseudomonas vesicularis</name>
    <dbReference type="NCBI Taxonomy" id="41276"/>
    <lineage>
        <taxon>Bacteria</taxon>
        <taxon>Pseudomonadati</taxon>
        <taxon>Pseudomonadota</taxon>
        <taxon>Alphaproteobacteria</taxon>
        <taxon>Caulobacterales</taxon>
        <taxon>Caulobacteraceae</taxon>
        <taxon>Brevundimonas</taxon>
    </lineage>
</organism>
<evidence type="ECO:0000256" key="3">
    <source>
        <dbReference type="SAM" id="SignalP"/>
    </source>
</evidence>